<dbReference type="Proteomes" id="UP000054937">
    <property type="component" value="Unassembled WGS sequence"/>
</dbReference>
<organism evidence="1 2">
    <name type="scientific">Pseudocohnilembus persalinus</name>
    <name type="common">Ciliate</name>
    <dbReference type="NCBI Taxonomy" id="266149"/>
    <lineage>
        <taxon>Eukaryota</taxon>
        <taxon>Sar</taxon>
        <taxon>Alveolata</taxon>
        <taxon>Ciliophora</taxon>
        <taxon>Intramacronucleata</taxon>
        <taxon>Oligohymenophorea</taxon>
        <taxon>Scuticociliatia</taxon>
        <taxon>Philasterida</taxon>
        <taxon>Pseudocohnilembidae</taxon>
        <taxon>Pseudocohnilembus</taxon>
    </lineage>
</organism>
<comment type="caution">
    <text evidence="1">The sequence shown here is derived from an EMBL/GenBank/DDBJ whole genome shotgun (WGS) entry which is preliminary data.</text>
</comment>
<dbReference type="InParanoid" id="A0A0V0QHM7"/>
<evidence type="ECO:0000313" key="1">
    <source>
        <dbReference type="EMBL" id="KRX01610.1"/>
    </source>
</evidence>
<gene>
    <name evidence="1" type="ORF">PPERSA_00317</name>
</gene>
<reference evidence="1 2" key="1">
    <citation type="journal article" date="2015" name="Sci. Rep.">
        <title>Genome of the facultative scuticociliatosis pathogen Pseudocohnilembus persalinus provides insight into its virulence through horizontal gene transfer.</title>
        <authorList>
            <person name="Xiong J."/>
            <person name="Wang G."/>
            <person name="Cheng J."/>
            <person name="Tian M."/>
            <person name="Pan X."/>
            <person name="Warren A."/>
            <person name="Jiang C."/>
            <person name="Yuan D."/>
            <person name="Miao W."/>
        </authorList>
    </citation>
    <scope>NUCLEOTIDE SEQUENCE [LARGE SCALE GENOMIC DNA]</scope>
    <source>
        <strain evidence="1">36N120E</strain>
    </source>
</reference>
<sequence>MLENRQCVPILGMGPIVFSNCSFSFNKKGIVLQEQNPSIKIRPEFITSSQNTKNKNQSIFNNNTVENNKQKMLEEFLIEICQNKTLSSKKSAQMVHISQIQKQMGQQSKTIKNQFKVGKNNQGGVFLNLLNCQITENEVSGIVIIGLQGFNHQQLNASNITQVKYFLLNQINIQNCLIKDNNKYQISFKDFKNENKIESVYPDSEYIPYIIMDENTLQVLQCEQNKNKQKTKGTCQIF</sequence>
<accession>A0A0V0QHM7</accession>
<proteinExistence type="predicted"/>
<keyword evidence="2" id="KW-1185">Reference proteome</keyword>
<protein>
    <submittedName>
        <fullName evidence="1">Uncharacterized protein</fullName>
    </submittedName>
</protein>
<evidence type="ECO:0000313" key="2">
    <source>
        <dbReference type="Proteomes" id="UP000054937"/>
    </source>
</evidence>
<name>A0A0V0QHM7_PSEPJ</name>
<dbReference type="AlphaFoldDB" id="A0A0V0QHM7"/>
<dbReference type="EMBL" id="LDAU01000169">
    <property type="protein sequence ID" value="KRX01610.1"/>
    <property type="molecule type" value="Genomic_DNA"/>
</dbReference>